<accession>A0ABQ9IFW3</accession>
<gene>
    <name evidence="1" type="ORF">PR048_000095</name>
</gene>
<evidence type="ECO:0000313" key="1">
    <source>
        <dbReference type="EMBL" id="KAJ8894788.1"/>
    </source>
</evidence>
<comment type="caution">
    <text evidence="1">The sequence shown here is derived from an EMBL/GenBank/DDBJ whole genome shotgun (WGS) entry which is preliminary data.</text>
</comment>
<reference evidence="1 2" key="1">
    <citation type="submission" date="2023-02" db="EMBL/GenBank/DDBJ databases">
        <title>LHISI_Scaffold_Assembly.</title>
        <authorList>
            <person name="Stuart O.P."/>
            <person name="Cleave R."/>
            <person name="Magrath M.J.L."/>
            <person name="Mikheyev A.S."/>
        </authorList>
    </citation>
    <scope>NUCLEOTIDE SEQUENCE [LARGE SCALE GENOMIC DNA]</scope>
    <source>
        <strain evidence="1">Daus_M_001</strain>
        <tissue evidence="1">Leg muscle</tissue>
    </source>
</reference>
<keyword evidence="2" id="KW-1185">Reference proteome</keyword>
<protein>
    <submittedName>
        <fullName evidence="1">Uncharacterized protein</fullName>
    </submittedName>
</protein>
<dbReference type="EMBL" id="JARBHB010000001">
    <property type="protein sequence ID" value="KAJ8894788.1"/>
    <property type="molecule type" value="Genomic_DNA"/>
</dbReference>
<evidence type="ECO:0000313" key="2">
    <source>
        <dbReference type="Proteomes" id="UP001159363"/>
    </source>
</evidence>
<proteinExistence type="predicted"/>
<sequence length="158" mass="17445">MLSLTHFYGWKNECSNMKNVVTVLHNINASTVLENQDVCFRKLLIHQVSQRQEINCETSENAKTLYNTHIYRTVSDNASNMVKMSKGHKLWHSACNSHTANLLAKDLLPTNVSPKVNQVLKTFIQTSRSAAPTRVCLAGTPPGALAVTPPGTLAVTTR</sequence>
<name>A0ABQ9IFW3_9NEOP</name>
<dbReference type="Proteomes" id="UP001159363">
    <property type="component" value="Chromosome 1"/>
</dbReference>
<organism evidence="1 2">
    <name type="scientific">Dryococelus australis</name>
    <dbReference type="NCBI Taxonomy" id="614101"/>
    <lineage>
        <taxon>Eukaryota</taxon>
        <taxon>Metazoa</taxon>
        <taxon>Ecdysozoa</taxon>
        <taxon>Arthropoda</taxon>
        <taxon>Hexapoda</taxon>
        <taxon>Insecta</taxon>
        <taxon>Pterygota</taxon>
        <taxon>Neoptera</taxon>
        <taxon>Polyneoptera</taxon>
        <taxon>Phasmatodea</taxon>
        <taxon>Verophasmatodea</taxon>
        <taxon>Anareolatae</taxon>
        <taxon>Phasmatidae</taxon>
        <taxon>Eurycanthinae</taxon>
        <taxon>Dryococelus</taxon>
    </lineage>
</organism>